<comment type="caution">
    <text evidence="1">The sequence shown here is derived from an EMBL/GenBank/DDBJ whole genome shotgun (WGS) entry which is preliminary data.</text>
</comment>
<keyword evidence="2" id="KW-1185">Reference proteome</keyword>
<dbReference type="RefSeq" id="WP_104716098.1">
    <property type="nucleotide sequence ID" value="NZ_PTRA01000010.1"/>
</dbReference>
<proteinExistence type="predicted"/>
<dbReference type="AlphaFoldDB" id="A0A2S7IEJ5"/>
<dbReference type="Proteomes" id="UP000239590">
    <property type="component" value="Unassembled WGS sequence"/>
</dbReference>
<reference evidence="2" key="1">
    <citation type="submission" date="2018-02" db="EMBL/GenBank/DDBJ databases">
        <title>Genome sequencing of Solimonas sp. HR-BB.</title>
        <authorList>
            <person name="Lee Y."/>
            <person name="Jeon C.O."/>
        </authorList>
    </citation>
    <scope>NUCLEOTIDE SEQUENCE [LARGE SCALE GENOMIC DNA]</scope>
    <source>
        <strain evidence="2">HR-U</strain>
    </source>
</reference>
<evidence type="ECO:0000313" key="2">
    <source>
        <dbReference type="Proteomes" id="UP000239590"/>
    </source>
</evidence>
<evidence type="ECO:0000313" key="1">
    <source>
        <dbReference type="EMBL" id="PQA53184.1"/>
    </source>
</evidence>
<protein>
    <submittedName>
        <fullName evidence="1">Uncharacterized protein</fullName>
    </submittedName>
</protein>
<name>A0A2S7IEJ5_9BACT</name>
<dbReference type="EMBL" id="PTRA01000010">
    <property type="protein sequence ID" value="PQA53184.1"/>
    <property type="molecule type" value="Genomic_DNA"/>
</dbReference>
<sequence>MAMPAELLLEVERIHQQLQDQTYAKRNARDPWVRHWAFQCLVKAGLLVSRGKTYYSLTEKGYDISHNPGLLPWVSQHVQLSWWEQLQWKLTRLLA</sequence>
<gene>
    <name evidence="1" type="ORF">C5O19_24970</name>
</gene>
<accession>A0A2S7IEJ5</accession>
<organism evidence="1 2">
    <name type="scientific">Siphonobacter curvatus</name>
    <dbReference type="NCBI Taxonomy" id="2094562"/>
    <lineage>
        <taxon>Bacteria</taxon>
        <taxon>Pseudomonadati</taxon>
        <taxon>Bacteroidota</taxon>
        <taxon>Cytophagia</taxon>
        <taxon>Cytophagales</taxon>
        <taxon>Cytophagaceae</taxon>
        <taxon>Siphonobacter</taxon>
    </lineage>
</organism>